<dbReference type="AlphaFoldDB" id="A0A914DC41"/>
<dbReference type="GO" id="GO:0008270">
    <property type="term" value="F:zinc ion binding"/>
    <property type="evidence" value="ECO:0007669"/>
    <property type="project" value="UniProtKB-KW"/>
</dbReference>
<accession>A0A914DC41</accession>
<reference evidence="4" key="1">
    <citation type="submission" date="2022-11" db="UniProtKB">
        <authorList>
            <consortium name="WormBaseParasite"/>
        </authorList>
    </citation>
    <scope>IDENTIFICATION</scope>
</reference>
<evidence type="ECO:0000256" key="1">
    <source>
        <dbReference type="PROSITE-ProRule" id="PRU00042"/>
    </source>
</evidence>
<dbReference type="Pfam" id="PF00096">
    <property type="entry name" value="zf-C2H2"/>
    <property type="match status" value="1"/>
</dbReference>
<keyword evidence="1" id="KW-0862">Zinc</keyword>
<keyword evidence="3" id="KW-1185">Reference proteome</keyword>
<dbReference type="Proteomes" id="UP000887540">
    <property type="component" value="Unplaced"/>
</dbReference>
<feature type="domain" description="C2H2-type" evidence="2">
    <location>
        <begin position="216"/>
        <end position="247"/>
    </location>
</feature>
<sequence length="276" mass="31450">MDSQRLREPATLDVNRDISVRSSSSGGSPLSVSEKGFSLKWIHGAEPECPLAVNFRMMSNELLEGSKNLQQPCDRLTLLIIDQDEVHFYACIYSNSIPMNPGETLEIPKCWKDLCKMTSNESEANLSFDGNALKMIKFGSEIVIFKSKPSQTLEKVRNLKVGKEDDVEETPFTTSLSANLNLNTPRQFSIHAAESLLSEANEDLGHLNQPNSESGYQCERCGKTFTYSYYRDKHLKYTRCVDNGDRKFPCPLCTRSFEKRDRLRIHILHVSQYHKR</sequence>
<evidence type="ECO:0000259" key="2">
    <source>
        <dbReference type="PROSITE" id="PS50157"/>
    </source>
</evidence>
<evidence type="ECO:0000313" key="4">
    <source>
        <dbReference type="WBParaSite" id="ACRNAN_scaffold2159.g6566.t1"/>
    </source>
</evidence>
<dbReference type="PROSITE" id="PS50157">
    <property type="entry name" value="ZINC_FINGER_C2H2_2"/>
    <property type="match status" value="2"/>
</dbReference>
<evidence type="ECO:0000313" key="3">
    <source>
        <dbReference type="Proteomes" id="UP000887540"/>
    </source>
</evidence>
<dbReference type="Gene3D" id="3.30.160.60">
    <property type="entry name" value="Classic Zinc Finger"/>
    <property type="match status" value="1"/>
</dbReference>
<dbReference type="WBParaSite" id="ACRNAN_scaffold2159.g6566.t1">
    <property type="protein sequence ID" value="ACRNAN_scaffold2159.g6566.t1"/>
    <property type="gene ID" value="ACRNAN_scaffold2159.g6566"/>
</dbReference>
<dbReference type="InterPro" id="IPR013087">
    <property type="entry name" value="Znf_C2H2_type"/>
</dbReference>
<dbReference type="SUPFAM" id="SSF57667">
    <property type="entry name" value="beta-beta-alpha zinc fingers"/>
    <property type="match status" value="1"/>
</dbReference>
<keyword evidence="1" id="KW-0479">Metal-binding</keyword>
<organism evidence="3 4">
    <name type="scientific">Acrobeloides nanus</name>
    <dbReference type="NCBI Taxonomy" id="290746"/>
    <lineage>
        <taxon>Eukaryota</taxon>
        <taxon>Metazoa</taxon>
        <taxon>Ecdysozoa</taxon>
        <taxon>Nematoda</taxon>
        <taxon>Chromadorea</taxon>
        <taxon>Rhabditida</taxon>
        <taxon>Tylenchina</taxon>
        <taxon>Cephalobomorpha</taxon>
        <taxon>Cephaloboidea</taxon>
        <taxon>Cephalobidae</taxon>
        <taxon>Acrobeloides</taxon>
    </lineage>
</organism>
<dbReference type="InterPro" id="IPR036236">
    <property type="entry name" value="Znf_C2H2_sf"/>
</dbReference>
<proteinExistence type="predicted"/>
<name>A0A914DC41_9BILA</name>
<feature type="domain" description="C2H2-type" evidence="2">
    <location>
        <begin position="248"/>
        <end position="276"/>
    </location>
</feature>
<protein>
    <submittedName>
        <fullName evidence="4">C2H2-type domain-containing protein</fullName>
    </submittedName>
</protein>
<keyword evidence="1" id="KW-0863">Zinc-finger</keyword>